<feature type="transmembrane region" description="Helical" evidence="11">
    <location>
        <begin position="107"/>
        <end position="127"/>
    </location>
</feature>
<dbReference type="STRING" id="1965070.A0A3S3PWW4"/>
<dbReference type="Pfam" id="PF00001">
    <property type="entry name" value="7tm_1"/>
    <property type="match status" value="1"/>
</dbReference>
<feature type="transmembrane region" description="Helical" evidence="11">
    <location>
        <begin position="73"/>
        <end position="95"/>
    </location>
</feature>
<organism evidence="13 16">
    <name type="scientific">Dinothrombium tinctorium</name>
    <dbReference type="NCBI Taxonomy" id="1965070"/>
    <lineage>
        <taxon>Eukaryota</taxon>
        <taxon>Metazoa</taxon>
        <taxon>Ecdysozoa</taxon>
        <taxon>Arthropoda</taxon>
        <taxon>Chelicerata</taxon>
        <taxon>Arachnida</taxon>
        <taxon>Acari</taxon>
        <taxon>Acariformes</taxon>
        <taxon>Trombidiformes</taxon>
        <taxon>Prostigmata</taxon>
        <taxon>Anystina</taxon>
        <taxon>Parasitengona</taxon>
        <taxon>Trombidioidea</taxon>
        <taxon>Trombidiidae</taxon>
        <taxon>Dinothrombium</taxon>
    </lineage>
</organism>
<dbReference type="PROSITE" id="PS50262">
    <property type="entry name" value="G_PROTEIN_RECEP_F1_2"/>
    <property type="match status" value="1"/>
</dbReference>
<feature type="transmembrane region" description="Helical" evidence="11">
    <location>
        <begin position="160"/>
        <end position="184"/>
    </location>
</feature>
<keyword evidence="5 11" id="KW-1133">Transmembrane helix</keyword>
<dbReference type="PANTHER" id="PTHR46925:SF2">
    <property type="entry name" value="G-PROTEIN COUPLED RECEPTOR TKR-1-RELATED"/>
    <property type="match status" value="1"/>
</dbReference>
<dbReference type="PANTHER" id="PTHR46925">
    <property type="entry name" value="G-PROTEIN COUPLED RECEPTOR TKR-1-RELATED"/>
    <property type="match status" value="1"/>
</dbReference>
<evidence type="ECO:0000256" key="2">
    <source>
        <dbReference type="ARBA" id="ARBA00010663"/>
    </source>
</evidence>
<evidence type="ECO:0000256" key="5">
    <source>
        <dbReference type="ARBA" id="ARBA00022989"/>
    </source>
</evidence>
<keyword evidence="16" id="KW-1185">Reference proteome</keyword>
<dbReference type="PROSITE" id="PS00237">
    <property type="entry name" value="G_PROTEIN_RECEP_F1_1"/>
    <property type="match status" value="1"/>
</dbReference>
<evidence type="ECO:0000256" key="10">
    <source>
        <dbReference type="RuleBase" id="RU000688"/>
    </source>
</evidence>
<keyword evidence="6 10" id="KW-0297">G-protein coupled receptor</keyword>
<evidence type="ECO:0000313" key="16">
    <source>
        <dbReference type="Proteomes" id="UP000285301"/>
    </source>
</evidence>
<evidence type="ECO:0000256" key="9">
    <source>
        <dbReference type="ARBA" id="ARBA00023224"/>
    </source>
</evidence>
<keyword evidence="3" id="KW-1003">Cell membrane</keyword>
<gene>
    <name evidence="13" type="ORF">B4U79_00785</name>
    <name evidence="15" type="ORF">B4U79_03500</name>
    <name evidence="14" type="ORF">B4U79_15946</name>
</gene>
<feature type="transmembrane region" description="Helical" evidence="11">
    <location>
        <begin position="212"/>
        <end position="236"/>
    </location>
</feature>
<dbReference type="InterPro" id="IPR000276">
    <property type="entry name" value="GPCR_Rhodpsn"/>
</dbReference>
<proteinExistence type="inferred from homology"/>
<dbReference type="SUPFAM" id="SSF81321">
    <property type="entry name" value="Family A G protein-coupled receptor-like"/>
    <property type="match status" value="1"/>
</dbReference>
<dbReference type="AlphaFoldDB" id="A0A3S3PWW4"/>
<sequence>MVFFAFAGNVLVICIILKYKKMRTKINLFLLNLSFADLIMVTFNAMFNFVYMLNSHWPFGDVYCTFSNFIANFSIGLSVFTITATSVDRYIVVVYPLKARTSKKTSAIVILVIWLLSALLAIPTLIFSTTFTFEYSEGEKRTLCTLQWPDGLSGASTYDYIYQVIFFVLTYAIPMTSMTITYTVMARALWSNRMVGELNEGQREAVRSKQKVVLMLITVTVIFGVCWLPYHLYFLYIFHNLELSAEPWVQHFFLGFYWLAMSNSTLNPLIYALLNKRSVNVVCKSQFEFLIF</sequence>
<dbReference type="GO" id="GO:0004995">
    <property type="term" value="F:tachykinin receptor activity"/>
    <property type="evidence" value="ECO:0007669"/>
    <property type="project" value="InterPro"/>
</dbReference>
<evidence type="ECO:0000256" key="4">
    <source>
        <dbReference type="ARBA" id="ARBA00022692"/>
    </source>
</evidence>
<dbReference type="EMBL" id="NCKU01000293">
    <property type="protein sequence ID" value="RWS16120.1"/>
    <property type="molecule type" value="Genomic_DNA"/>
</dbReference>
<evidence type="ECO:0000256" key="1">
    <source>
        <dbReference type="ARBA" id="ARBA00004651"/>
    </source>
</evidence>
<evidence type="ECO:0000259" key="12">
    <source>
        <dbReference type="PROSITE" id="PS50262"/>
    </source>
</evidence>
<dbReference type="SMART" id="SM01381">
    <property type="entry name" value="7TM_GPCR_Srsx"/>
    <property type="match status" value="1"/>
</dbReference>
<feature type="transmembrane region" description="Helical" evidence="11">
    <location>
        <begin position="256"/>
        <end position="274"/>
    </location>
</feature>
<accession>A0A3S3PWW4</accession>
<evidence type="ECO:0000256" key="7">
    <source>
        <dbReference type="ARBA" id="ARBA00023136"/>
    </source>
</evidence>
<keyword evidence="4 10" id="KW-0812">Transmembrane</keyword>
<name>A0A3S3PWW4_9ACAR</name>
<comment type="similarity">
    <text evidence="2 10">Belongs to the G-protein coupled receptor 1 family.</text>
</comment>
<keyword evidence="7 11" id="KW-0472">Membrane</keyword>
<evidence type="ECO:0000256" key="8">
    <source>
        <dbReference type="ARBA" id="ARBA00023170"/>
    </source>
</evidence>
<dbReference type="GO" id="GO:0004983">
    <property type="term" value="F:neuropeptide Y receptor activity"/>
    <property type="evidence" value="ECO:0007669"/>
    <property type="project" value="InterPro"/>
</dbReference>
<evidence type="ECO:0000256" key="6">
    <source>
        <dbReference type="ARBA" id="ARBA00023040"/>
    </source>
</evidence>
<feature type="transmembrane region" description="Helical" evidence="11">
    <location>
        <begin position="28"/>
        <end position="53"/>
    </location>
</feature>
<dbReference type="PRINTS" id="PR00237">
    <property type="entry name" value="GPCRRHODOPSN"/>
</dbReference>
<keyword evidence="9 10" id="KW-0807">Transducer</keyword>
<evidence type="ECO:0000256" key="3">
    <source>
        <dbReference type="ARBA" id="ARBA00022475"/>
    </source>
</evidence>
<reference evidence="13 16" key="1">
    <citation type="journal article" date="2018" name="Gigascience">
        <title>Genomes of trombidid mites reveal novel predicted allergens and laterally-transferred genes associated with secondary metabolism.</title>
        <authorList>
            <person name="Dong X."/>
            <person name="Chaisiri K."/>
            <person name="Xia D."/>
            <person name="Armstrong S.D."/>
            <person name="Fang Y."/>
            <person name="Donnelly M.J."/>
            <person name="Kadowaki T."/>
            <person name="McGarry J.W."/>
            <person name="Darby A.C."/>
            <person name="Makepeace B.L."/>
        </authorList>
    </citation>
    <scope>NUCLEOTIDE SEQUENCE [LARGE SCALE GENOMIC DNA]</scope>
    <source>
        <strain evidence="13">UoL-WK</strain>
    </source>
</reference>
<dbReference type="Proteomes" id="UP000285301">
    <property type="component" value="Unassembled WGS sequence"/>
</dbReference>
<dbReference type="OrthoDB" id="5981855at2759"/>
<dbReference type="InterPro" id="IPR017452">
    <property type="entry name" value="GPCR_Rhodpsn_7TM"/>
</dbReference>
<protein>
    <submittedName>
        <fullName evidence="13">Tachykinin-like peptides receptor 86C</fullName>
    </submittedName>
</protein>
<evidence type="ECO:0000313" key="15">
    <source>
        <dbReference type="EMBL" id="RWS16120.1"/>
    </source>
</evidence>
<dbReference type="InterPro" id="IPR000611">
    <property type="entry name" value="NPY_rcpt"/>
</dbReference>
<dbReference type="GO" id="GO:0005886">
    <property type="term" value="C:plasma membrane"/>
    <property type="evidence" value="ECO:0007669"/>
    <property type="project" value="UniProtKB-SubCell"/>
</dbReference>
<dbReference type="EMBL" id="NCKU01002399">
    <property type="protein sequence ID" value="RWS09663.1"/>
    <property type="molecule type" value="Genomic_DNA"/>
</dbReference>
<evidence type="ECO:0000313" key="14">
    <source>
        <dbReference type="EMBL" id="RWS10432.1"/>
    </source>
</evidence>
<reference evidence="13" key="2">
    <citation type="submission" date="2018-11" db="EMBL/GenBank/DDBJ databases">
        <title>Trombidioid mite genomics.</title>
        <authorList>
            <person name="Dong X."/>
        </authorList>
    </citation>
    <scope>NUCLEOTIDE SEQUENCE</scope>
    <source>
        <strain evidence="13">UoL-WK</strain>
    </source>
</reference>
<evidence type="ECO:0000313" key="13">
    <source>
        <dbReference type="EMBL" id="RWS09663.1"/>
    </source>
</evidence>
<feature type="domain" description="G-protein coupled receptors family 1 profile" evidence="12">
    <location>
        <begin position="8"/>
        <end position="271"/>
    </location>
</feature>
<dbReference type="Gene3D" id="1.20.1070.10">
    <property type="entry name" value="Rhodopsin 7-helix transmembrane proteins"/>
    <property type="match status" value="1"/>
</dbReference>
<comment type="subcellular location">
    <subcellularLocation>
        <location evidence="1">Cell membrane</location>
        <topology evidence="1">Multi-pass membrane protein</topology>
    </subcellularLocation>
</comment>
<dbReference type="PRINTS" id="PR01012">
    <property type="entry name" value="NRPEPTIDEYR"/>
</dbReference>
<comment type="caution">
    <text evidence="13">The sequence shown here is derived from an EMBL/GenBank/DDBJ whole genome shotgun (WGS) entry which is preliminary data.</text>
</comment>
<dbReference type="InterPro" id="IPR001681">
    <property type="entry name" value="Neurokn_rcpt"/>
</dbReference>
<evidence type="ECO:0000256" key="11">
    <source>
        <dbReference type="SAM" id="Phobius"/>
    </source>
</evidence>
<keyword evidence="8 10" id="KW-0675">Receptor</keyword>
<dbReference type="EMBL" id="NCKU01002096">
    <property type="protein sequence ID" value="RWS10432.1"/>
    <property type="molecule type" value="Genomic_DNA"/>
</dbReference>